<dbReference type="OrthoDB" id="4496038at2759"/>
<organism evidence="1 2">
    <name type="scientific">Aspergillus leporis</name>
    <dbReference type="NCBI Taxonomy" id="41062"/>
    <lineage>
        <taxon>Eukaryota</taxon>
        <taxon>Fungi</taxon>
        <taxon>Dikarya</taxon>
        <taxon>Ascomycota</taxon>
        <taxon>Pezizomycotina</taxon>
        <taxon>Eurotiomycetes</taxon>
        <taxon>Eurotiomycetidae</taxon>
        <taxon>Eurotiales</taxon>
        <taxon>Aspergillaceae</taxon>
        <taxon>Aspergillus</taxon>
        <taxon>Aspergillus subgen. Circumdati</taxon>
    </lineage>
</organism>
<reference evidence="1 2" key="1">
    <citation type="submission" date="2019-04" db="EMBL/GenBank/DDBJ databases">
        <title>Friends and foes A comparative genomics study of 23 Aspergillus species from section Flavi.</title>
        <authorList>
            <consortium name="DOE Joint Genome Institute"/>
            <person name="Kjaerbolling I."/>
            <person name="Vesth T."/>
            <person name="Frisvad J.C."/>
            <person name="Nybo J.L."/>
            <person name="Theobald S."/>
            <person name="Kildgaard S."/>
            <person name="Isbrandt T."/>
            <person name="Kuo A."/>
            <person name="Sato A."/>
            <person name="Lyhne E.K."/>
            <person name="Kogle M.E."/>
            <person name="Wiebenga A."/>
            <person name="Kun R.S."/>
            <person name="Lubbers R.J."/>
            <person name="Makela M.R."/>
            <person name="Barry K."/>
            <person name="Chovatia M."/>
            <person name="Clum A."/>
            <person name="Daum C."/>
            <person name="Haridas S."/>
            <person name="He G."/>
            <person name="LaButti K."/>
            <person name="Lipzen A."/>
            <person name="Mondo S."/>
            <person name="Riley R."/>
            <person name="Salamov A."/>
            <person name="Simmons B.A."/>
            <person name="Magnuson J.K."/>
            <person name="Henrissat B."/>
            <person name="Mortensen U.H."/>
            <person name="Larsen T.O."/>
            <person name="Devries R.P."/>
            <person name="Grigoriev I.V."/>
            <person name="Machida M."/>
            <person name="Baker S.E."/>
            <person name="Andersen M.R."/>
        </authorList>
    </citation>
    <scope>NUCLEOTIDE SEQUENCE [LARGE SCALE GENOMIC DNA]</scope>
    <source>
        <strain evidence="1 2">CBS 151.66</strain>
    </source>
</reference>
<evidence type="ECO:0000313" key="2">
    <source>
        <dbReference type="Proteomes" id="UP000326565"/>
    </source>
</evidence>
<dbReference type="AlphaFoldDB" id="A0A5N5WP17"/>
<dbReference type="EMBL" id="ML732317">
    <property type="protein sequence ID" value="KAB8070019.1"/>
    <property type="molecule type" value="Genomic_DNA"/>
</dbReference>
<dbReference type="Proteomes" id="UP000326565">
    <property type="component" value="Unassembled WGS sequence"/>
</dbReference>
<sequence length="72" mass="8138">MLIIKVARILSVLRSPPSALNIDIRYHYTRELAADRIIDIRLCPSKENAADGLTKLLRSDVFTAFLRNIGLD</sequence>
<protein>
    <submittedName>
        <fullName evidence="1">Uncharacterized protein</fullName>
    </submittedName>
</protein>
<gene>
    <name evidence="1" type="ORF">BDV29DRAFT_40362</name>
</gene>
<evidence type="ECO:0000313" key="1">
    <source>
        <dbReference type="EMBL" id="KAB8070019.1"/>
    </source>
</evidence>
<accession>A0A5N5WP17</accession>
<name>A0A5N5WP17_9EURO</name>
<keyword evidence="2" id="KW-1185">Reference proteome</keyword>
<proteinExistence type="predicted"/>